<evidence type="ECO:0000313" key="2">
    <source>
        <dbReference type="Proteomes" id="UP001294412"/>
    </source>
</evidence>
<dbReference type="EMBL" id="JAXLPB010000001">
    <property type="protein sequence ID" value="MDY8108136.1"/>
    <property type="molecule type" value="Genomic_DNA"/>
</dbReference>
<reference evidence="1 2" key="1">
    <citation type="submission" date="2023-12" db="EMBL/GenBank/DDBJ databases">
        <title>Description of Novel Strain Fulvimarina sp. 2208YS6-2-32 isolated from Uroteuthis (Photololigo) edulis.</title>
        <authorList>
            <person name="Park J.-S."/>
        </authorList>
    </citation>
    <scope>NUCLEOTIDE SEQUENCE [LARGE SCALE GENOMIC DNA]</scope>
    <source>
        <strain evidence="1 2">2208YS6-2-32</strain>
    </source>
</reference>
<dbReference type="Proteomes" id="UP001294412">
    <property type="component" value="Unassembled WGS sequence"/>
</dbReference>
<proteinExistence type="predicted"/>
<evidence type="ECO:0008006" key="3">
    <source>
        <dbReference type="Google" id="ProtNLM"/>
    </source>
</evidence>
<sequence>MIIVRGCSGSRPRPGHRRCFRFAEPGVLHRRVEKGEIVRIRRGSRGFVVRLVLVEKAEIGGIEIRIAVLGVGVVAPGLGGAERGRQCRIDVPLGVRRLEGVVFLT</sequence>
<organism evidence="1 2">
    <name type="scientific">Fulvimarina uroteuthidis</name>
    <dbReference type="NCBI Taxonomy" id="3098149"/>
    <lineage>
        <taxon>Bacteria</taxon>
        <taxon>Pseudomonadati</taxon>
        <taxon>Pseudomonadota</taxon>
        <taxon>Alphaproteobacteria</taxon>
        <taxon>Hyphomicrobiales</taxon>
        <taxon>Aurantimonadaceae</taxon>
        <taxon>Fulvimarina</taxon>
    </lineage>
</organism>
<dbReference type="RefSeq" id="WP_322185583.1">
    <property type="nucleotide sequence ID" value="NZ_JAXLPB010000001.1"/>
</dbReference>
<gene>
    <name evidence="1" type="ORF">U0C82_03095</name>
</gene>
<protein>
    <recommendedName>
        <fullName evidence="3">KOW motif-containing protein</fullName>
    </recommendedName>
</protein>
<evidence type="ECO:0000313" key="1">
    <source>
        <dbReference type="EMBL" id="MDY8108136.1"/>
    </source>
</evidence>
<keyword evidence="2" id="KW-1185">Reference proteome</keyword>
<comment type="caution">
    <text evidence="1">The sequence shown here is derived from an EMBL/GenBank/DDBJ whole genome shotgun (WGS) entry which is preliminary data.</text>
</comment>
<name>A0ABU5HYC6_9HYPH</name>
<accession>A0ABU5HYC6</accession>